<evidence type="ECO:0000313" key="1">
    <source>
        <dbReference type="EMBL" id="QJP86550.1"/>
    </source>
</evidence>
<protein>
    <submittedName>
        <fullName evidence="2">Uncharacterized protein</fullName>
    </submittedName>
</protein>
<evidence type="ECO:0000313" key="2">
    <source>
        <dbReference type="EMBL" id="QJP86552.1"/>
    </source>
</evidence>
<organism evidence="2">
    <name type="scientific">Bacillus subtilis (strain 168)</name>
    <dbReference type="NCBI Taxonomy" id="224308"/>
    <lineage>
        <taxon>Bacteria</taxon>
        <taxon>Bacillati</taxon>
        <taxon>Bacillota</taxon>
        <taxon>Bacilli</taxon>
        <taxon>Bacillales</taxon>
        <taxon>Bacillaceae</taxon>
        <taxon>Bacillus</taxon>
    </lineage>
</organism>
<gene>
    <name evidence="1" type="ORF">HIR78_10810</name>
    <name evidence="2" type="ORF">HIR78_11710</name>
</gene>
<dbReference type="EMBL" id="CP052842">
    <property type="protein sequence ID" value="QJP86552.1"/>
    <property type="molecule type" value="Genomic_DNA"/>
</dbReference>
<sequence>MNQSYKVSLEKLPIESLERLKTDIQNRINDGLRTDNNAYIKDQRRKLQIVLDELLRRSTFVH</sequence>
<dbReference type="AlphaFoldDB" id="A0A6M4JBS3"/>
<proteinExistence type="predicted"/>
<reference evidence="2" key="1">
    <citation type="submission" date="2020-04" db="EMBL/GenBank/DDBJ databases">
        <title>Phage recombination drives evolution of spore-forming Bacilli.</title>
        <authorList>
            <person name="Dragos A."/>
            <person name="Kovacs A.T."/>
        </authorList>
    </citation>
    <scope>NUCLEOTIDE SEQUENCE</scope>
    <source>
        <strain evidence="2">168</strain>
    </source>
</reference>
<dbReference type="RefSeq" id="WP_109962699.1">
    <property type="nucleotide sequence ID" value="NZ_CP051860.2"/>
</dbReference>
<accession>A0A6M4JBS3</accession>
<dbReference type="EMBL" id="CP052842">
    <property type="protein sequence ID" value="QJP86550.1"/>
    <property type="molecule type" value="Genomic_DNA"/>
</dbReference>
<name>A0A6M4JBS3_BACSU</name>